<reference evidence="1" key="1">
    <citation type="submission" date="2013-12" db="EMBL/GenBank/DDBJ databases">
        <title>The Genome Sequence of Aphanomyces invadans NJM9701.</title>
        <authorList>
            <consortium name="The Broad Institute Genomics Platform"/>
            <person name="Russ C."/>
            <person name="Tyler B."/>
            <person name="van West P."/>
            <person name="Dieguez-Uribeondo J."/>
            <person name="Young S.K."/>
            <person name="Zeng Q."/>
            <person name="Gargeya S."/>
            <person name="Fitzgerald M."/>
            <person name="Abouelleil A."/>
            <person name="Alvarado L."/>
            <person name="Chapman S.B."/>
            <person name="Gainer-Dewar J."/>
            <person name="Goldberg J."/>
            <person name="Griggs A."/>
            <person name="Gujja S."/>
            <person name="Hansen M."/>
            <person name="Howarth C."/>
            <person name="Imamovic A."/>
            <person name="Ireland A."/>
            <person name="Larimer J."/>
            <person name="McCowan C."/>
            <person name="Murphy C."/>
            <person name="Pearson M."/>
            <person name="Poon T.W."/>
            <person name="Priest M."/>
            <person name="Roberts A."/>
            <person name="Saif S."/>
            <person name="Shea T."/>
            <person name="Sykes S."/>
            <person name="Wortman J."/>
            <person name="Nusbaum C."/>
            <person name="Birren B."/>
        </authorList>
    </citation>
    <scope>NUCLEOTIDE SEQUENCE [LARGE SCALE GENOMIC DNA]</scope>
    <source>
        <strain evidence="1">NJM9701</strain>
    </source>
</reference>
<name>A0A024UUW8_9STRA</name>
<dbReference type="VEuPathDB" id="FungiDB:H310_00240"/>
<organism evidence="1">
    <name type="scientific">Aphanomyces invadans</name>
    <dbReference type="NCBI Taxonomy" id="157072"/>
    <lineage>
        <taxon>Eukaryota</taxon>
        <taxon>Sar</taxon>
        <taxon>Stramenopiles</taxon>
        <taxon>Oomycota</taxon>
        <taxon>Saprolegniomycetes</taxon>
        <taxon>Saprolegniales</taxon>
        <taxon>Verrucalvaceae</taxon>
        <taxon>Aphanomyces</taxon>
    </lineage>
</organism>
<proteinExistence type="predicted"/>
<protein>
    <submittedName>
        <fullName evidence="1">Uncharacterized protein</fullName>
    </submittedName>
</protein>
<gene>
    <name evidence="1" type="ORF">H310_00240</name>
</gene>
<dbReference type="RefSeq" id="XP_008861166.1">
    <property type="nucleotide sequence ID" value="XM_008862944.1"/>
</dbReference>
<dbReference type="GeneID" id="20077290"/>
<sequence length="98" mass="10987">MVDILGESDTQSLLSPVSANARVRLLKGIGITLNATTQPLEARINQLTEEGQADRVRPICLTYLTSFATFDELIVAMKLRFLPQHSDFQYRSKFLACK</sequence>
<accession>A0A024UUW8</accession>
<dbReference type="EMBL" id="KI913952">
    <property type="protein sequence ID" value="ETW09755.1"/>
    <property type="molecule type" value="Genomic_DNA"/>
</dbReference>
<evidence type="ECO:0000313" key="1">
    <source>
        <dbReference type="EMBL" id="ETW09755.1"/>
    </source>
</evidence>
<dbReference type="OrthoDB" id="88088at2759"/>
<dbReference type="AlphaFoldDB" id="A0A024UUW8"/>